<sequence length="225" mass="25118">MKPERTQAIVLRRTDYGESDRILQLITPLGKRSAMARGVRKPRSKLAGGVELLAESEVLLRPGKGELMVLSSARMVTFYRQILADYDRLQFAYEVLKLVSRASEHADSSEWFTVTKEVLAGLDDPSTSSALTKAWFYIQYARLMGDELSTQRDALGELLRADQTYRYNVGEKALVPHDAGDITANHIKVLRLLAERPLHVARHVSGLSEYLIVVAATAHQHAATD</sequence>
<dbReference type="HAMAP" id="MF_00201">
    <property type="entry name" value="RecO"/>
    <property type="match status" value="1"/>
</dbReference>
<gene>
    <name evidence="4 6" type="primary">recO</name>
    <name evidence="6" type="ORF">GII36_01710</name>
</gene>
<accession>A0A857MJ18</accession>
<dbReference type="Proteomes" id="UP001059824">
    <property type="component" value="Chromosome"/>
</dbReference>
<evidence type="ECO:0000256" key="1">
    <source>
        <dbReference type="ARBA" id="ARBA00022763"/>
    </source>
</evidence>
<feature type="domain" description="DNA replication/recombination mediator RecO N-terminal" evidence="5">
    <location>
        <begin position="1"/>
        <end position="77"/>
    </location>
</feature>
<reference evidence="6" key="1">
    <citation type="journal article" date="2021" name="Nat. Microbiol.">
        <title>Cocultivation of an ultrasmall environmental parasitic bacterium with lytic ability against bacteria associated with wastewater foams.</title>
        <authorList>
            <person name="Batinovic S."/>
            <person name="Rose J.J.A."/>
            <person name="Ratcliffe J."/>
            <person name="Seviour R.J."/>
            <person name="Petrovski S."/>
        </authorList>
    </citation>
    <scope>NUCLEOTIDE SEQUENCE</scope>
    <source>
        <strain evidence="6">JR1</strain>
    </source>
</reference>
<dbReference type="RefSeq" id="WP_260763960.1">
    <property type="nucleotide sequence ID" value="NZ_CP045921.1"/>
</dbReference>
<dbReference type="InterPro" id="IPR012340">
    <property type="entry name" value="NA-bd_OB-fold"/>
</dbReference>
<keyword evidence="2 4" id="KW-0233">DNA recombination</keyword>
<keyword evidence="3 4" id="KW-0234">DNA repair</keyword>
<dbReference type="GO" id="GO:0006302">
    <property type="term" value="P:double-strand break repair"/>
    <property type="evidence" value="ECO:0007669"/>
    <property type="project" value="TreeGrafter"/>
</dbReference>
<evidence type="ECO:0000256" key="4">
    <source>
        <dbReference type="HAMAP-Rule" id="MF_00201"/>
    </source>
</evidence>
<comment type="similarity">
    <text evidence="4">Belongs to the RecO family.</text>
</comment>
<dbReference type="InterPro" id="IPR003717">
    <property type="entry name" value="RecO"/>
</dbReference>
<name>A0A857MJ18_9BACT</name>
<evidence type="ECO:0000313" key="7">
    <source>
        <dbReference type="Proteomes" id="UP001059824"/>
    </source>
</evidence>
<dbReference type="NCBIfam" id="TIGR00613">
    <property type="entry name" value="reco"/>
    <property type="match status" value="1"/>
</dbReference>
<dbReference type="GO" id="GO:0043590">
    <property type="term" value="C:bacterial nucleoid"/>
    <property type="evidence" value="ECO:0007669"/>
    <property type="project" value="TreeGrafter"/>
</dbReference>
<evidence type="ECO:0000259" key="5">
    <source>
        <dbReference type="Pfam" id="PF11967"/>
    </source>
</evidence>
<dbReference type="Pfam" id="PF11967">
    <property type="entry name" value="RecO_N"/>
    <property type="match status" value="1"/>
</dbReference>
<dbReference type="PANTHER" id="PTHR33991">
    <property type="entry name" value="DNA REPAIR PROTEIN RECO"/>
    <property type="match status" value="1"/>
</dbReference>
<protein>
    <recommendedName>
        <fullName evidence="4">DNA repair protein RecO</fullName>
    </recommendedName>
    <alternativeName>
        <fullName evidence="4">Recombination protein O</fullName>
    </alternativeName>
</protein>
<comment type="function">
    <text evidence="4">Involved in DNA repair and RecF pathway recombination.</text>
</comment>
<evidence type="ECO:0000313" key="6">
    <source>
        <dbReference type="EMBL" id="QHN42564.1"/>
    </source>
</evidence>
<keyword evidence="7" id="KW-1185">Reference proteome</keyword>
<organism evidence="6 7">
    <name type="scientific">Candidatus Mycosynbacter amalyticus</name>
    <dbReference type="NCBI Taxonomy" id="2665156"/>
    <lineage>
        <taxon>Bacteria</taxon>
        <taxon>Candidatus Saccharimonadota</taxon>
        <taxon>Candidatus Saccharimonadota incertae sedis</taxon>
        <taxon>Candidatus Mycosynbacter</taxon>
    </lineage>
</organism>
<evidence type="ECO:0000256" key="3">
    <source>
        <dbReference type="ARBA" id="ARBA00023204"/>
    </source>
</evidence>
<dbReference type="Gene3D" id="2.40.50.140">
    <property type="entry name" value="Nucleic acid-binding proteins"/>
    <property type="match status" value="1"/>
</dbReference>
<dbReference type="EMBL" id="CP045921">
    <property type="protein sequence ID" value="QHN42564.1"/>
    <property type="molecule type" value="Genomic_DNA"/>
</dbReference>
<proteinExistence type="inferred from homology"/>
<keyword evidence="1 4" id="KW-0227">DNA damage</keyword>
<dbReference type="SUPFAM" id="SSF50249">
    <property type="entry name" value="Nucleic acid-binding proteins"/>
    <property type="match status" value="1"/>
</dbReference>
<dbReference type="AlphaFoldDB" id="A0A857MJ18"/>
<dbReference type="InterPro" id="IPR022572">
    <property type="entry name" value="DNA_rep/recomb_RecO_N"/>
</dbReference>
<dbReference type="GO" id="GO:0006310">
    <property type="term" value="P:DNA recombination"/>
    <property type="evidence" value="ECO:0007669"/>
    <property type="project" value="UniProtKB-UniRule"/>
</dbReference>
<dbReference type="PANTHER" id="PTHR33991:SF1">
    <property type="entry name" value="DNA REPAIR PROTEIN RECO"/>
    <property type="match status" value="1"/>
</dbReference>
<dbReference type="KEGG" id="mama:GII36_01710"/>
<evidence type="ECO:0000256" key="2">
    <source>
        <dbReference type="ARBA" id="ARBA00023172"/>
    </source>
</evidence>